<accession>A0A2P8HS62</accession>
<reference evidence="1 2" key="1">
    <citation type="submission" date="2018-03" db="EMBL/GenBank/DDBJ databases">
        <title>Genomic Encyclopedia of Archaeal and Bacterial Type Strains, Phase II (KMG-II): from individual species to whole genera.</title>
        <authorList>
            <person name="Goeker M."/>
        </authorList>
    </citation>
    <scope>NUCLEOTIDE SEQUENCE [LARGE SCALE GENOMIC DNA]</scope>
    <source>
        <strain evidence="1 2">DSM 24859</strain>
    </source>
</reference>
<proteinExistence type="predicted"/>
<name>A0A2P8HS62_CHINA</name>
<dbReference type="EMBL" id="PYAW01000001">
    <property type="protein sequence ID" value="PSL49035.1"/>
    <property type="molecule type" value="Genomic_DNA"/>
</dbReference>
<keyword evidence="2" id="KW-1185">Reference proteome</keyword>
<sequence>MNKKPIKYYSALFGKEVIVTINDSLAKPEGKVLAPNKLAAANKRLSKLKELPKQ</sequence>
<dbReference type="Proteomes" id="UP000240971">
    <property type="component" value="Unassembled WGS sequence"/>
</dbReference>
<protein>
    <submittedName>
        <fullName evidence="1">Uncharacterized protein</fullName>
    </submittedName>
</protein>
<organism evidence="1 2">
    <name type="scientific">Chitinophaga niastensis</name>
    <dbReference type="NCBI Taxonomy" id="536980"/>
    <lineage>
        <taxon>Bacteria</taxon>
        <taxon>Pseudomonadati</taxon>
        <taxon>Bacteroidota</taxon>
        <taxon>Chitinophagia</taxon>
        <taxon>Chitinophagales</taxon>
        <taxon>Chitinophagaceae</taxon>
        <taxon>Chitinophaga</taxon>
    </lineage>
</organism>
<evidence type="ECO:0000313" key="2">
    <source>
        <dbReference type="Proteomes" id="UP000240971"/>
    </source>
</evidence>
<evidence type="ECO:0000313" key="1">
    <source>
        <dbReference type="EMBL" id="PSL49035.1"/>
    </source>
</evidence>
<comment type="caution">
    <text evidence="1">The sequence shown here is derived from an EMBL/GenBank/DDBJ whole genome shotgun (WGS) entry which is preliminary data.</text>
</comment>
<dbReference type="AlphaFoldDB" id="A0A2P8HS62"/>
<dbReference type="OrthoDB" id="679922at2"/>
<dbReference type="RefSeq" id="WP_158266907.1">
    <property type="nucleotide sequence ID" value="NZ_PYAW01000001.1"/>
</dbReference>
<gene>
    <name evidence="1" type="ORF">CLV51_101365</name>
</gene>